<dbReference type="PANTHER" id="PTHR41771:SF1">
    <property type="entry name" value="MEMBRANE PROTEIN"/>
    <property type="match status" value="1"/>
</dbReference>
<evidence type="ECO:0000313" key="2">
    <source>
        <dbReference type="EMBL" id="KRM14749.1"/>
    </source>
</evidence>
<proteinExistence type="predicted"/>
<feature type="transmembrane region" description="Helical" evidence="1">
    <location>
        <begin position="12"/>
        <end position="29"/>
    </location>
</feature>
<feature type="transmembrane region" description="Helical" evidence="1">
    <location>
        <begin position="194"/>
        <end position="215"/>
    </location>
</feature>
<comment type="caution">
    <text evidence="2">The sequence shown here is derived from an EMBL/GenBank/DDBJ whole genome shotgun (WGS) entry which is preliminary data.</text>
</comment>
<feature type="transmembrane region" description="Helical" evidence="1">
    <location>
        <begin position="141"/>
        <end position="160"/>
    </location>
</feature>
<reference evidence="2 3" key="1">
    <citation type="journal article" date="2015" name="Genome Announc.">
        <title>Expanding the biotechnology potential of lactobacilli through comparative genomics of 213 strains and associated genera.</title>
        <authorList>
            <person name="Sun Z."/>
            <person name="Harris H.M."/>
            <person name="McCann A."/>
            <person name="Guo C."/>
            <person name="Argimon S."/>
            <person name="Zhang W."/>
            <person name="Yang X."/>
            <person name="Jeffery I.B."/>
            <person name="Cooney J.C."/>
            <person name="Kagawa T.F."/>
            <person name="Liu W."/>
            <person name="Song Y."/>
            <person name="Salvetti E."/>
            <person name="Wrobel A."/>
            <person name="Rasinkangas P."/>
            <person name="Parkhill J."/>
            <person name="Rea M.C."/>
            <person name="O'Sullivan O."/>
            <person name="Ritari J."/>
            <person name="Douillard F.P."/>
            <person name="Paul Ross R."/>
            <person name="Yang R."/>
            <person name="Briner A.E."/>
            <person name="Felis G.E."/>
            <person name="de Vos W.M."/>
            <person name="Barrangou R."/>
            <person name="Klaenhammer T.R."/>
            <person name="Caufield P.W."/>
            <person name="Cui Y."/>
            <person name="Zhang H."/>
            <person name="O'Toole P.W."/>
        </authorList>
    </citation>
    <scope>NUCLEOTIDE SEQUENCE [LARGE SCALE GENOMIC DNA]</scope>
    <source>
        <strain evidence="2 3">DSM 16982</strain>
    </source>
</reference>
<feature type="transmembrane region" description="Helical" evidence="1">
    <location>
        <begin position="118"/>
        <end position="134"/>
    </location>
</feature>
<name>A0A0R1WAP4_9LACO</name>
<sequence length="360" mass="40036">MRGKFMKKNLRILLIVGLIVAFVTGLTYFDSFMYHDPVMKVEQVKNLDRSTSTDEYKNTDTQITQRVTGKLLNTSNKGQTVSFKNTYYRSQLTDTKYNVGQQVILTKGYNPKNVKRDTVLVFTVGLVVFLLYCMKFDRRKLFISVLINIAIFYGFMQIIIQKHNSVLLPLTVITALLISATALLVILGPTYQALMAYSSTIIATTAALVLSVFVLGMSGYSGVHVELNDFELQPYKGVFFAQVIFSVLGVILDETMDISSSLIEMKKELTDVKESTLFKSGINIGRELIGPLINILLFIVIAENLNVVLLYLSNGNSIGYTMEMTLSLGITQLLISGIGIILTVPVTSLIASKVITKKVQ</sequence>
<dbReference type="AlphaFoldDB" id="A0A0R1WAP4"/>
<dbReference type="InterPro" id="IPR012507">
    <property type="entry name" value="YibE_F"/>
</dbReference>
<dbReference type="Proteomes" id="UP000051302">
    <property type="component" value="Unassembled WGS sequence"/>
</dbReference>
<gene>
    <name evidence="2" type="ORF">FD31_GL001684</name>
</gene>
<dbReference type="EMBL" id="AZFV01000032">
    <property type="protein sequence ID" value="KRM14749.1"/>
    <property type="molecule type" value="Genomic_DNA"/>
</dbReference>
<keyword evidence="3" id="KW-1185">Reference proteome</keyword>
<evidence type="ECO:0000256" key="1">
    <source>
        <dbReference type="SAM" id="Phobius"/>
    </source>
</evidence>
<feature type="transmembrane region" description="Helical" evidence="1">
    <location>
        <begin position="235"/>
        <end position="252"/>
    </location>
</feature>
<dbReference type="STRING" id="1423774.FD31_GL001684"/>
<dbReference type="PANTHER" id="PTHR41771">
    <property type="entry name" value="MEMBRANE PROTEIN-RELATED"/>
    <property type="match status" value="1"/>
</dbReference>
<keyword evidence="1" id="KW-1133">Transmembrane helix</keyword>
<feature type="transmembrane region" description="Helical" evidence="1">
    <location>
        <begin position="288"/>
        <end position="313"/>
    </location>
</feature>
<keyword evidence="1" id="KW-0472">Membrane</keyword>
<accession>A0A0R1WAP4</accession>
<organism evidence="2 3">
    <name type="scientific">Companilactobacillus nantensis DSM 16982</name>
    <dbReference type="NCBI Taxonomy" id="1423774"/>
    <lineage>
        <taxon>Bacteria</taxon>
        <taxon>Bacillati</taxon>
        <taxon>Bacillota</taxon>
        <taxon>Bacilli</taxon>
        <taxon>Lactobacillales</taxon>
        <taxon>Lactobacillaceae</taxon>
        <taxon>Companilactobacillus</taxon>
    </lineage>
</organism>
<dbReference type="Pfam" id="PF07907">
    <property type="entry name" value="YibE_F"/>
    <property type="match status" value="1"/>
</dbReference>
<feature type="transmembrane region" description="Helical" evidence="1">
    <location>
        <begin position="166"/>
        <end position="187"/>
    </location>
</feature>
<protein>
    <submittedName>
        <fullName evidence="2">Integral membrane protein</fullName>
    </submittedName>
</protein>
<evidence type="ECO:0000313" key="3">
    <source>
        <dbReference type="Proteomes" id="UP000051302"/>
    </source>
</evidence>
<feature type="transmembrane region" description="Helical" evidence="1">
    <location>
        <begin position="333"/>
        <end position="355"/>
    </location>
</feature>
<keyword evidence="1" id="KW-0812">Transmembrane</keyword>
<dbReference type="PATRIC" id="fig|1423774.3.peg.1747"/>